<gene>
    <name evidence="1" type="ORF">ACFSR2_05625</name>
</gene>
<proteinExistence type="predicted"/>
<dbReference type="EMBL" id="JBHULC010000005">
    <property type="protein sequence ID" value="MFD2520351.1"/>
    <property type="molecule type" value="Genomic_DNA"/>
</dbReference>
<name>A0ABW5J3H0_9BACT</name>
<accession>A0ABW5J3H0</accession>
<evidence type="ECO:0000313" key="2">
    <source>
        <dbReference type="Proteomes" id="UP001597510"/>
    </source>
</evidence>
<protein>
    <submittedName>
        <fullName evidence="1">Uncharacterized protein</fullName>
    </submittedName>
</protein>
<sequence length="76" mass="9086">MKEINLHKAIEAIQALIIEAKVMATQEKSHLEIYNFLDELEYLPFLLIDKKETFADYLKEVCKKFNCEKIYKKFVE</sequence>
<reference evidence="2" key="1">
    <citation type="journal article" date="2019" name="Int. J. Syst. Evol. Microbiol.">
        <title>The Global Catalogue of Microorganisms (GCM) 10K type strain sequencing project: providing services to taxonomists for standard genome sequencing and annotation.</title>
        <authorList>
            <consortium name="The Broad Institute Genomics Platform"/>
            <consortium name="The Broad Institute Genome Sequencing Center for Infectious Disease"/>
            <person name="Wu L."/>
            <person name="Ma J."/>
        </authorList>
    </citation>
    <scope>NUCLEOTIDE SEQUENCE [LARGE SCALE GENOMIC DNA]</scope>
    <source>
        <strain evidence="2">KCTC 52344</strain>
    </source>
</reference>
<dbReference type="Proteomes" id="UP001597510">
    <property type="component" value="Unassembled WGS sequence"/>
</dbReference>
<organism evidence="1 2">
    <name type="scientific">Emticicia soli</name>
    <dbReference type="NCBI Taxonomy" id="2027878"/>
    <lineage>
        <taxon>Bacteria</taxon>
        <taxon>Pseudomonadati</taxon>
        <taxon>Bacteroidota</taxon>
        <taxon>Cytophagia</taxon>
        <taxon>Cytophagales</taxon>
        <taxon>Leadbetterellaceae</taxon>
        <taxon>Emticicia</taxon>
    </lineage>
</organism>
<comment type="caution">
    <text evidence="1">The sequence shown here is derived from an EMBL/GenBank/DDBJ whole genome shotgun (WGS) entry which is preliminary data.</text>
</comment>
<keyword evidence="2" id="KW-1185">Reference proteome</keyword>
<dbReference type="RefSeq" id="WP_340238964.1">
    <property type="nucleotide sequence ID" value="NZ_JBBEWC010000011.1"/>
</dbReference>
<evidence type="ECO:0000313" key="1">
    <source>
        <dbReference type="EMBL" id="MFD2520351.1"/>
    </source>
</evidence>